<dbReference type="Proteomes" id="UP000522262">
    <property type="component" value="Unassembled WGS sequence"/>
</dbReference>
<evidence type="ECO:0000313" key="2">
    <source>
        <dbReference type="EMBL" id="KAF5528927.1"/>
    </source>
</evidence>
<accession>A0A8H5I3X2</accession>
<reference evidence="2 3" key="1">
    <citation type="submission" date="2020-05" db="EMBL/GenBank/DDBJ databases">
        <title>Identification and distribution of gene clusters putatively required for synthesis of sphingolipid metabolism inhibitors in phylogenetically diverse species of the filamentous fungus Fusarium.</title>
        <authorList>
            <person name="Kim H.-S."/>
            <person name="Busman M."/>
            <person name="Brown D.W."/>
            <person name="Divon H."/>
            <person name="Uhlig S."/>
            <person name="Proctor R.H."/>
        </authorList>
    </citation>
    <scope>NUCLEOTIDE SEQUENCE [LARGE SCALE GENOMIC DNA]</scope>
    <source>
        <strain evidence="2 3">NRRL 53147</strain>
    </source>
</reference>
<feature type="non-terminal residue" evidence="2">
    <location>
        <position position="91"/>
    </location>
</feature>
<organism evidence="2 3">
    <name type="scientific">Fusarium mexicanum</name>
    <dbReference type="NCBI Taxonomy" id="751941"/>
    <lineage>
        <taxon>Eukaryota</taxon>
        <taxon>Fungi</taxon>
        <taxon>Dikarya</taxon>
        <taxon>Ascomycota</taxon>
        <taxon>Pezizomycotina</taxon>
        <taxon>Sordariomycetes</taxon>
        <taxon>Hypocreomycetidae</taxon>
        <taxon>Hypocreales</taxon>
        <taxon>Nectriaceae</taxon>
        <taxon>Fusarium</taxon>
        <taxon>Fusarium fujikuroi species complex</taxon>
    </lineage>
</organism>
<comment type="caution">
    <text evidence="2">The sequence shown here is derived from an EMBL/GenBank/DDBJ whole genome shotgun (WGS) entry which is preliminary data.</text>
</comment>
<evidence type="ECO:0000313" key="3">
    <source>
        <dbReference type="Proteomes" id="UP000522262"/>
    </source>
</evidence>
<proteinExistence type="predicted"/>
<dbReference type="EMBL" id="JAAOAM010000741">
    <property type="protein sequence ID" value="KAF5528927.1"/>
    <property type="molecule type" value="Genomic_DNA"/>
</dbReference>
<sequence length="91" mass="9988">MADEQDMVTPAPAPAPPPKDTPDNTAAMESAAEDNTDPIKTHINIVEHARSAAHKERTMTLRQGIKLYPKATFWSILIPTCIVMEGYDISL</sequence>
<protein>
    <submittedName>
        <fullName evidence="2">Major facilitator superfamily transporter</fullName>
    </submittedName>
</protein>
<keyword evidence="3" id="KW-1185">Reference proteome</keyword>
<gene>
    <name evidence="2" type="ORF">FMEXI_14460</name>
</gene>
<feature type="region of interest" description="Disordered" evidence="1">
    <location>
        <begin position="1"/>
        <end position="39"/>
    </location>
</feature>
<dbReference type="AlphaFoldDB" id="A0A8H5I3X2"/>
<name>A0A8H5I3X2_9HYPO</name>
<evidence type="ECO:0000256" key="1">
    <source>
        <dbReference type="SAM" id="MobiDB-lite"/>
    </source>
</evidence>